<dbReference type="PATRIC" id="fig|1150600.3.peg.2182"/>
<dbReference type="SUPFAM" id="SSF56935">
    <property type="entry name" value="Porins"/>
    <property type="match status" value="1"/>
</dbReference>
<dbReference type="InterPro" id="IPR023996">
    <property type="entry name" value="TonB-dep_OMP_SusC/RagA"/>
</dbReference>
<dbReference type="EMBL" id="AQPN01000079">
    <property type="protein sequence ID" value="EOR94610.1"/>
    <property type="molecule type" value="Genomic_DNA"/>
</dbReference>
<evidence type="ECO:0000313" key="2">
    <source>
        <dbReference type="Proteomes" id="UP000014174"/>
    </source>
</evidence>
<gene>
    <name evidence="1" type="ORF">ADIARSV_2208</name>
</gene>
<sequence>MAGLTAEKNKFAALYAKRTNIIDEGVYDINVATGTQTNGGVNSNHLRGQDHDGLYSGLARVNYDYNEKYLLEVVVRRDGSSRFAPGFKFKNYGSISAGWNIYKERFLENFKALSNLKLRASIGTSGNQVGIGNYDYVSTITQGTTVFGDLPALNATSYVDGITTTSRTWENVEMKNIGVDFAFFNNRLSGTFEKYIKNNNGMLIAITYPEVLGDTPPKTNSGDLRTQGWEAMLSWKDKIGNLSYNIGLNMSDNTNKLVKLAGPASIQEGLINTAEGYPLNSYFAWQTDGLFQTQAEVDAYYAKYNGGDLLAQNGASGLRIGDVKKLDFDGNGQINDVSSAGGDVKFVGDAQLHYVFGINLGVQYKGFDFTTFFQGALQQVVFRGGYLDYPFARRFSNLPNSYIGQTWTAESTGAIYPRLTSNAGRSAWNWRNNDIIQQNNRYIRLKTIVVGYTLPSSFTNKLNINKVRVYFSGNDLFEFSSVKDGYDPESGSAPTETADISRAIYPFQRTIALGLNIAF</sequence>
<protein>
    <submittedName>
        <fullName evidence="1">TonB-dependent receptor</fullName>
    </submittedName>
</protein>
<comment type="caution">
    <text evidence="1">The sequence shown here is derived from an EMBL/GenBank/DDBJ whole genome shotgun (WGS) entry which is preliminary data.</text>
</comment>
<accession>R9GSU6</accession>
<dbReference type="Proteomes" id="UP000014174">
    <property type="component" value="Unassembled WGS sequence"/>
</dbReference>
<name>R9GSU6_9SPHI</name>
<dbReference type="OrthoDB" id="600887at2"/>
<dbReference type="AlphaFoldDB" id="R9GSU6"/>
<dbReference type="RefSeq" id="WP_016195442.1">
    <property type="nucleotide sequence ID" value="NZ_AQPN01000079.1"/>
</dbReference>
<dbReference type="NCBIfam" id="TIGR04056">
    <property type="entry name" value="OMP_RagA_SusC"/>
    <property type="match status" value="1"/>
</dbReference>
<evidence type="ECO:0000313" key="1">
    <source>
        <dbReference type="EMBL" id="EOR94610.1"/>
    </source>
</evidence>
<keyword evidence="1" id="KW-0675">Receptor</keyword>
<proteinExistence type="predicted"/>
<dbReference type="eggNOG" id="COG4771">
    <property type="taxonomic scope" value="Bacteria"/>
</dbReference>
<keyword evidence="2" id="KW-1185">Reference proteome</keyword>
<dbReference type="STRING" id="1150600.ADIARSV_2208"/>
<organism evidence="1 2">
    <name type="scientific">Arcticibacter svalbardensis MN12-7</name>
    <dbReference type="NCBI Taxonomy" id="1150600"/>
    <lineage>
        <taxon>Bacteria</taxon>
        <taxon>Pseudomonadati</taxon>
        <taxon>Bacteroidota</taxon>
        <taxon>Sphingobacteriia</taxon>
        <taxon>Sphingobacteriales</taxon>
        <taxon>Sphingobacteriaceae</taxon>
        <taxon>Arcticibacter</taxon>
    </lineage>
</organism>
<reference evidence="1 2" key="1">
    <citation type="journal article" date="2013" name="Genome Announc.">
        <title>Draft Genome Sequence of Arcticibacter svalbardensis Strain MN12-7T, a Member of the Family Sphingobacteriaceae Isolated from an Arctic Soil Sample.</title>
        <authorList>
            <person name="Shivaji S."/>
            <person name="Ara S."/>
            <person name="Prasad S."/>
            <person name="Manasa B.P."/>
            <person name="Begum Z."/>
            <person name="Singh A."/>
            <person name="Kumar Pinnaka A."/>
        </authorList>
    </citation>
    <scope>NUCLEOTIDE SEQUENCE [LARGE SCALE GENOMIC DNA]</scope>
    <source>
        <strain evidence="1 2">MN12-7</strain>
    </source>
</reference>